<dbReference type="Pfam" id="PF13163">
    <property type="entry name" value="DUF3999"/>
    <property type="match status" value="1"/>
</dbReference>
<feature type="transmembrane region" description="Helical" evidence="1">
    <location>
        <begin position="375"/>
        <end position="396"/>
    </location>
</feature>
<accession>A0A3N4PSK7</accession>
<evidence type="ECO:0000313" key="4">
    <source>
        <dbReference type="Proteomes" id="UP000278351"/>
    </source>
</evidence>
<reference evidence="3 4" key="1">
    <citation type="submission" date="2018-11" db="EMBL/GenBank/DDBJ databases">
        <title>Chitinophaga lutea sp.nov., isolate from arsenic contaminated soil.</title>
        <authorList>
            <person name="Zong Y."/>
        </authorList>
    </citation>
    <scope>NUCLEOTIDE SEQUENCE [LARGE SCALE GENOMIC DNA]</scope>
    <source>
        <strain evidence="3 4">ZY74</strain>
    </source>
</reference>
<protein>
    <submittedName>
        <fullName evidence="3">DUF3999 family protein</fullName>
    </submittedName>
</protein>
<dbReference type="Proteomes" id="UP000278351">
    <property type="component" value="Unassembled WGS sequence"/>
</dbReference>
<feature type="signal peptide" evidence="2">
    <location>
        <begin position="1"/>
        <end position="19"/>
    </location>
</feature>
<evidence type="ECO:0000313" key="3">
    <source>
        <dbReference type="EMBL" id="RPE09759.1"/>
    </source>
</evidence>
<dbReference type="OrthoDB" id="994644at2"/>
<name>A0A3N4PSK7_9BACT</name>
<keyword evidence="4" id="KW-1185">Reference proteome</keyword>
<evidence type="ECO:0000256" key="2">
    <source>
        <dbReference type="SAM" id="SignalP"/>
    </source>
</evidence>
<dbReference type="RefSeq" id="WP_123848738.1">
    <property type="nucleotide sequence ID" value="NZ_RPDH01000002.1"/>
</dbReference>
<organism evidence="3 4">
    <name type="scientific">Chitinophaga lutea</name>
    <dbReference type="NCBI Taxonomy" id="2488634"/>
    <lineage>
        <taxon>Bacteria</taxon>
        <taxon>Pseudomonadati</taxon>
        <taxon>Bacteroidota</taxon>
        <taxon>Chitinophagia</taxon>
        <taxon>Chitinophagales</taxon>
        <taxon>Chitinophagaceae</taxon>
        <taxon>Chitinophaga</taxon>
    </lineage>
</organism>
<evidence type="ECO:0000256" key="1">
    <source>
        <dbReference type="SAM" id="Phobius"/>
    </source>
</evidence>
<dbReference type="InterPro" id="IPR025060">
    <property type="entry name" value="DUF3999"/>
</dbReference>
<keyword evidence="1" id="KW-0472">Membrane</keyword>
<feature type="chain" id="PRO_5018158704" evidence="2">
    <location>
        <begin position="20"/>
        <end position="405"/>
    </location>
</feature>
<dbReference type="EMBL" id="RPDH01000002">
    <property type="protein sequence ID" value="RPE09759.1"/>
    <property type="molecule type" value="Genomic_DNA"/>
</dbReference>
<gene>
    <name evidence="3" type="ORF">EGT74_22570</name>
</gene>
<keyword evidence="1" id="KW-0812">Transmembrane</keyword>
<dbReference type="AlphaFoldDB" id="A0A3N4PSK7"/>
<sequence length="405" mass="45120">MKKASLSVWLLGLSLQGFAQEPPAFTWQAKLPVPDSTGFYHIALTPAVSRMAYRDGRWDIRIYTQKQEVPYVLYSDFSGSQPPSVFQPLPVINQSPGMLVFANKSRRTLDCFDIVYKNSRVRKTIQVNGSDDGQQWYGVTEQFLFDPSAGDAGTGVTSIQRIQIPRSNYAFYRLRISDTVHAPLLIEQIGIPEFPTRPPAYTAIPGVRMTPVKAARPKESAYLIDLQGIYPADRLTLKISSPALYHRQALLQQNSTRTTVTSFTLSSETPATIELPRTGYDSLYLVVLNEDSPPLTISGVEVMQKNHYLVARLEKGKTYVLCGGAPAAVPPQYDLQFFKERLNDFVVEVMTPAAPTLLAQTAPPTPAAGFFNSRWWIWAGILLIIAVLGLLVPRLVRDIKDQNTP</sequence>
<proteinExistence type="predicted"/>
<keyword evidence="1" id="KW-1133">Transmembrane helix</keyword>
<keyword evidence="2" id="KW-0732">Signal</keyword>
<comment type="caution">
    <text evidence="3">The sequence shown here is derived from an EMBL/GenBank/DDBJ whole genome shotgun (WGS) entry which is preliminary data.</text>
</comment>